<evidence type="ECO:0000256" key="5">
    <source>
        <dbReference type="SAM" id="MobiDB-lite"/>
    </source>
</evidence>
<evidence type="ECO:0000313" key="8">
    <source>
        <dbReference type="Proteomes" id="UP001168877"/>
    </source>
</evidence>
<sequence length="233" mass="25689">MDAATTSNNASGRGLCIKGCGFYSSEETKNMCSKCYNHFLKTQIIKELERSPFVHTKPPNPSPSSPDHTPFEQNSGSKTLNADGFGLDSGLRLKSRCKNCNKKVGLTGFKCRCGYLFCGMHRSPHRQLNPINPTFLLHLLHLLFDLEPEESEPKLKAFGVFKPESSSSIAVSEEKTEEGLDGNFVSASDKLPSATITVSDIEETEEGLDGFVSVRNRLSSALRVSSIRRVLRK</sequence>
<dbReference type="EMBL" id="JAUESC010000004">
    <property type="protein sequence ID" value="KAK0597673.1"/>
    <property type="molecule type" value="Genomic_DNA"/>
</dbReference>
<evidence type="ECO:0000256" key="4">
    <source>
        <dbReference type="ARBA" id="ARBA00022833"/>
    </source>
</evidence>
<keyword evidence="3" id="KW-0863">Zinc-finger</keyword>
<keyword evidence="8" id="KW-1185">Reference proteome</keyword>
<evidence type="ECO:0000259" key="6">
    <source>
        <dbReference type="PROSITE" id="PS51036"/>
    </source>
</evidence>
<gene>
    <name evidence="7" type="ORF">LWI29_027448</name>
</gene>
<organism evidence="7 8">
    <name type="scientific">Acer saccharum</name>
    <name type="common">Sugar maple</name>
    <dbReference type="NCBI Taxonomy" id="4024"/>
    <lineage>
        <taxon>Eukaryota</taxon>
        <taxon>Viridiplantae</taxon>
        <taxon>Streptophyta</taxon>
        <taxon>Embryophyta</taxon>
        <taxon>Tracheophyta</taxon>
        <taxon>Spermatophyta</taxon>
        <taxon>Magnoliopsida</taxon>
        <taxon>eudicotyledons</taxon>
        <taxon>Gunneridae</taxon>
        <taxon>Pentapetalae</taxon>
        <taxon>rosids</taxon>
        <taxon>malvids</taxon>
        <taxon>Sapindales</taxon>
        <taxon>Sapindaceae</taxon>
        <taxon>Hippocastanoideae</taxon>
        <taxon>Acereae</taxon>
        <taxon>Acer</taxon>
    </lineage>
</organism>
<dbReference type="PANTHER" id="PTHR10634:SF124">
    <property type="entry name" value="ZINC FINGER A20 AND AN1 DOMAIN-CONTAINING STRESS-ASSOCIATED PROTEIN 8-RELATED"/>
    <property type="match status" value="1"/>
</dbReference>
<dbReference type="SUPFAM" id="SSF118310">
    <property type="entry name" value="AN1-like Zinc finger"/>
    <property type="match status" value="1"/>
</dbReference>
<dbReference type="AlphaFoldDB" id="A0AA39W052"/>
<dbReference type="SMART" id="SM00259">
    <property type="entry name" value="ZnF_A20"/>
    <property type="match status" value="1"/>
</dbReference>
<dbReference type="GO" id="GO:0008270">
    <property type="term" value="F:zinc ion binding"/>
    <property type="evidence" value="ECO:0007669"/>
    <property type="project" value="UniProtKB-KW"/>
</dbReference>
<evidence type="ECO:0000256" key="2">
    <source>
        <dbReference type="ARBA" id="ARBA00022723"/>
    </source>
</evidence>
<evidence type="ECO:0000256" key="3">
    <source>
        <dbReference type="ARBA" id="ARBA00022771"/>
    </source>
</evidence>
<comment type="function">
    <text evidence="1">May be involved in environmental stress response.</text>
</comment>
<dbReference type="SUPFAM" id="SSF57716">
    <property type="entry name" value="Glucocorticoid receptor-like (DNA-binding domain)"/>
    <property type="match status" value="1"/>
</dbReference>
<dbReference type="Pfam" id="PF01754">
    <property type="entry name" value="zf-A20"/>
    <property type="match status" value="1"/>
</dbReference>
<keyword evidence="2" id="KW-0479">Metal-binding</keyword>
<dbReference type="Proteomes" id="UP001168877">
    <property type="component" value="Unassembled WGS sequence"/>
</dbReference>
<keyword evidence="4" id="KW-0862">Zinc</keyword>
<dbReference type="GO" id="GO:0003677">
    <property type="term" value="F:DNA binding"/>
    <property type="evidence" value="ECO:0007669"/>
    <property type="project" value="InterPro"/>
</dbReference>
<proteinExistence type="predicted"/>
<dbReference type="InterPro" id="IPR050652">
    <property type="entry name" value="AN1_A20_ZnFinger"/>
</dbReference>
<feature type="compositionally biased region" description="Polar residues" evidence="5">
    <location>
        <begin position="65"/>
        <end position="80"/>
    </location>
</feature>
<dbReference type="PROSITE" id="PS51036">
    <property type="entry name" value="ZF_A20"/>
    <property type="match status" value="1"/>
</dbReference>
<dbReference type="PANTHER" id="PTHR10634">
    <property type="entry name" value="AN1-TYPE ZINC FINGER PROTEIN"/>
    <property type="match status" value="1"/>
</dbReference>
<evidence type="ECO:0000256" key="1">
    <source>
        <dbReference type="ARBA" id="ARBA00003732"/>
    </source>
</evidence>
<name>A0AA39W052_ACESA</name>
<accession>A0AA39W052</accession>
<dbReference type="InterPro" id="IPR002653">
    <property type="entry name" value="Znf_A20"/>
</dbReference>
<reference evidence="7" key="2">
    <citation type="submission" date="2023-06" db="EMBL/GenBank/DDBJ databases">
        <authorList>
            <person name="Swenson N.G."/>
            <person name="Wegrzyn J.L."/>
            <person name="Mcevoy S.L."/>
        </authorList>
    </citation>
    <scope>NUCLEOTIDE SEQUENCE</scope>
    <source>
        <strain evidence="7">NS2018</strain>
        <tissue evidence="7">Leaf</tissue>
    </source>
</reference>
<dbReference type="InterPro" id="IPR035896">
    <property type="entry name" value="AN1-like_Znf"/>
</dbReference>
<dbReference type="Gene3D" id="1.20.5.4770">
    <property type="match status" value="1"/>
</dbReference>
<evidence type="ECO:0000313" key="7">
    <source>
        <dbReference type="EMBL" id="KAK0597673.1"/>
    </source>
</evidence>
<protein>
    <recommendedName>
        <fullName evidence="6">A20-type domain-containing protein</fullName>
    </recommendedName>
</protein>
<comment type="caution">
    <text evidence="7">The sequence shown here is derived from an EMBL/GenBank/DDBJ whole genome shotgun (WGS) entry which is preliminary data.</text>
</comment>
<feature type="domain" description="A20-type" evidence="6">
    <location>
        <begin position="10"/>
        <end position="44"/>
    </location>
</feature>
<feature type="region of interest" description="Disordered" evidence="5">
    <location>
        <begin position="53"/>
        <end position="81"/>
    </location>
</feature>
<reference evidence="7" key="1">
    <citation type="journal article" date="2022" name="Plant J.">
        <title>Strategies of tolerance reflected in two North American maple genomes.</title>
        <authorList>
            <person name="McEvoy S.L."/>
            <person name="Sezen U.U."/>
            <person name="Trouern-Trend A."/>
            <person name="McMahon S.M."/>
            <person name="Schaberg P.G."/>
            <person name="Yang J."/>
            <person name="Wegrzyn J.L."/>
            <person name="Swenson N.G."/>
        </authorList>
    </citation>
    <scope>NUCLEOTIDE SEQUENCE</scope>
    <source>
        <strain evidence="7">NS2018</strain>
    </source>
</reference>
<dbReference type="Gene3D" id="4.10.1110.10">
    <property type="entry name" value="AN1-like Zinc finger"/>
    <property type="match status" value="1"/>
</dbReference>